<gene>
    <name evidence="2" type="primary">orf2</name>
</gene>
<dbReference type="InterPro" id="IPR043502">
    <property type="entry name" value="DNA/RNA_pol_sf"/>
</dbReference>
<evidence type="ECO:0000259" key="1">
    <source>
        <dbReference type="PROSITE" id="PS50878"/>
    </source>
</evidence>
<organism evidence="2">
    <name type="scientific">Psammoneis japonica</name>
    <dbReference type="NCBI Taxonomy" id="517775"/>
    <lineage>
        <taxon>Eukaryota</taxon>
        <taxon>Sar</taxon>
        <taxon>Stramenopiles</taxon>
        <taxon>Ochrophyta</taxon>
        <taxon>Bacillariophyta</taxon>
        <taxon>Mediophyceae</taxon>
        <taxon>Biddulphiophycidae</taxon>
        <taxon>Triceratiales</taxon>
        <taxon>Plagiogrammaceae</taxon>
        <taxon>Psammoneis</taxon>
    </lineage>
</organism>
<keyword evidence="2" id="KW-0548">Nucleotidyltransferase</keyword>
<dbReference type="GO" id="GO:0003964">
    <property type="term" value="F:RNA-directed DNA polymerase activity"/>
    <property type="evidence" value="ECO:0007669"/>
    <property type="project" value="UniProtKB-KW"/>
</dbReference>
<dbReference type="Pfam" id="PF00078">
    <property type="entry name" value="RVT_1"/>
    <property type="match status" value="1"/>
</dbReference>
<accession>A0A2U9GJA7</accession>
<geneLocation type="mitochondrion" evidence="2"/>
<dbReference type="EMBL" id="MG148339">
    <property type="protein sequence ID" value="AWQ64241.1"/>
    <property type="molecule type" value="Genomic_DNA"/>
</dbReference>
<dbReference type="PROSITE" id="PS50878">
    <property type="entry name" value="RT_POL"/>
    <property type="match status" value="1"/>
</dbReference>
<keyword evidence="2" id="KW-0496">Mitochondrion</keyword>
<dbReference type="PANTHER" id="PTHR34047:SF2">
    <property type="entry name" value="NUCLEAR INTRON MATURASE 1, MITOCHONDRIAL"/>
    <property type="match status" value="1"/>
</dbReference>
<dbReference type="GO" id="GO:0006397">
    <property type="term" value="P:mRNA processing"/>
    <property type="evidence" value="ECO:0007669"/>
    <property type="project" value="InterPro"/>
</dbReference>
<dbReference type="GeneID" id="36957485"/>
<keyword evidence="2" id="KW-0808">Transferase</keyword>
<proteinExistence type="predicted"/>
<dbReference type="RefSeq" id="YP_009495511.1">
    <property type="nucleotide sequence ID" value="NC_037989.1"/>
</dbReference>
<feature type="domain" description="Reverse transcriptase" evidence="1">
    <location>
        <begin position="220"/>
        <end position="514"/>
    </location>
</feature>
<dbReference type="PANTHER" id="PTHR34047">
    <property type="entry name" value="NUCLEAR INTRON MATURASE 1, MITOCHONDRIAL-RELATED"/>
    <property type="match status" value="1"/>
</dbReference>
<protein>
    <submittedName>
        <fullName evidence="2">Reverse transcriptase</fullName>
    </submittedName>
</protein>
<evidence type="ECO:0000313" key="2">
    <source>
        <dbReference type="EMBL" id="AWQ64241.1"/>
    </source>
</evidence>
<dbReference type="Pfam" id="PF01348">
    <property type="entry name" value="Intron_maturas2"/>
    <property type="match status" value="1"/>
</dbReference>
<sequence length="773" mass="88495">MPDTNLILKGIEVKRANELEHSKVLSSDVRNHIISERNIAPANYAIAYCENLHITPKNKICCNIRTTTWRATRSINANNTSIKLLTSVVGSLAYGVRSNSIKKYRDLLSPIKSGRRSYSVQTIHINYPIHSLACAMITYRNFTTEPFSTEEPQLPEVKNVIGEIKSNNSSTHISVNKISYSKICDIEMLKKGLSRLKENKSPGVDGLTKADITVERLKKLQKDLKMQKYQPKPSKRAPIPKSDGGTRYLGIASSIDKVVQATILELLIPIVEPIFYDNSFGFRPNKGCHDALKHIKYHWQNVTWVINVDIEKYFDKINHQLLLEILDDYMDQPTVELVAKLCKAGYVEVGTIADPTSMVEGTPQGSLISPILCNIYLHVLDKFIAEELLPKHNFGEVRASSLEYKREHWLNADDKKIIEVYPELEESIKRIKHNRVLDKNISRTDKNDPKFSRLYYVRYADDFILGYVGTKKTANEIYKVIQNFLKEKLLFKCNKSKTGVVHSSVHTKYLGTLICWMPGYRKRMKDHKSLISRSSMSSLNRPSLTAPIKDIFERFIEKGYGVRRKSNKKLVRATSFRQITAQDTNAIVKRFNSIINGILNYYSFVNRRSDLWKVCDVLRKSCALTLADKLKLKTAAQAFQKFGRNLSIKNNVGREIASLSAWPKTLKTTGKFKINNAGVVYSDLIRVIDNTDGYFRTSNELQSMCEFDGCHNTKSLELHHINPMVSVMRKDLSPAAKILLARKRRTITLCKKHHALMHERKLLKQERKKRVKK</sequence>
<dbReference type="InterPro" id="IPR051083">
    <property type="entry name" value="GrpII_Intron_Splice-Mob/Def"/>
</dbReference>
<dbReference type="GO" id="GO:0005739">
    <property type="term" value="C:mitochondrion"/>
    <property type="evidence" value="ECO:0007669"/>
    <property type="project" value="UniProtKB-ARBA"/>
</dbReference>
<dbReference type="AlphaFoldDB" id="A0A2U9GJA7"/>
<keyword evidence="2" id="KW-0695">RNA-directed DNA polymerase</keyword>
<dbReference type="SUPFAM" id="SSF56672">
    <property type="entry name" value="DNA/RNA polymerases"/>
    <property type="match status" value="1"/>
</dbReference>
<dbReference type="CDD" id="cd01651">
    <property type="entry name" value="RT_G2_intron"/>
    <property type="match status" value="1"/>
</dbReference>
<dbReference type="InterPro" id="IPR024937">
    <property type="entry name" value="Domain_X"/>
</dbReference>
<dbReference type="InterPro" id="IPR000477">
    <property type="entry name" value="RT_dom"/>
</dbReference>
<name>A0A2U9GJA7_9STRA</name>
<reference evidence="2" key="1">
    <citation type="journal article" date="2018" name="Genome Biol. Evol.">
        <title>Recurrent loss, horizontal transfer, and the obscure origins of mitochondrial introns in diatoms (Bacillariophyta).</title>
        <authorList>
            <person name="Guillory W.X."/>
            <person name="Onyshchenko A."/>
            <person name="Ruck E.C."/>
            <person name="Parks M."/>
            <person name="Nakov T."/>
            <person name="Wickett N.J."/>
            <person name="Alverson A.J."/>
        </authorList>
    </citation>
    <scope>NUCLEOTIDE SEQUENCE</scope>
</reference>